<evidence type="ECO:0000259" key="1">
    <source>
        <dbReference type="PROSITE" id="PS51186"/>
    </source>
</evidence>
<evidence type="ECO:0000313" key="3">
    <source>
        <dbReference type="Proteomes" id="UP000663981"/>
    </source>
</evidence>
<comment type="caution">
    <text evidence="2">The sequence shown here is derived from an EMBL/GenBank/DDBJ whole genome shotgun (WGS) entry which is preliminary data.</text>
</comment>
<keyword evidence="3" id="KW-1185">Reference proteome</keyword>
<dbReference type="PANTHER" id="PTHR43415">
    <property type="entry name" value="SPERMIDINE N(1)-ACETYLTRANSFERASE"/>
    <property type="match status" value="1"/>
</dbReference>
<dbReference type="SUPFAM" id="SSF55729">
    <property type="entry name" value="Acyl-CoA N-acyltransferases (Nat)"/>
    <property type="match status" value="1"/>
</dbReference>
<dbReference type="NCBIfam" id="TIGR03585">
    <property type="entry name" value="PseH"/>
    <property type="match status" value="1"/>
</dbReference>
<dbReference type="PROSITE" id="PS51186">
    <property type="entry name" value="GNAT"/>
    <property type="match status" value="1"/>
</dbReference>
<dbReference type="EMBL" id="JAGDEL010000013">
    <property type="protein sequence ID" value="MBO1513344.1"/>
    <property type="molecule type" value="Genomic_DNA"/>
</dbReference>
<keyword evidence="2" id="KW-0012">Acyltransferase</keyword>
<organism evidence="2 3">
    <name type="scientific">Metabacillus bambusae</name>
    <dbReference type="NCBI Taxonomy" id="2795218"/>
    <lineage>
        <taxon>Bacteria</taxon>
        <taxon>Bacillati</taxon>
        <taxon>Bacillota</taxon>
        <taxon>Bacilli</taxon>
        <taxon>Bacillales</taxon>
        <taxon>Bacillaceae</taxon>
        <taxon>Metabacillus</taxon>
    </lineage>
</organism>
<reference evidence="2 3" key="1">
    <citation type="submission" date="2021-03" db="EMBL/GenBank/DDBJ databases">
        <title>Whole genome sequence of Metabacillus bambusae BG109.</title>
        <authorList>
            <person name="Jeong J.W."/>
        </authorList>
    </citation>
    <scope>NUCLEOTIDE SEQUENCE [LARGE SCALE GENOMIC DNA]</scope>
    <source>
        <strain evidence="2 3">BG109</strain>
    </source>
</reference>
<dbReference type="Proteomes" id="UP000663981">
    <property type="component" value="Unassembled WGS sequence"/>
</dbReference>
<accession>A0ABS3N4Z4</accession>
<proteinExistence type="predicted"/>
<keyword evidence="2" id="KW-0808">Transferase</keyword>
<feature type="domain" description="N-acetyltransferase" evidence="1">
    <location>
        <begin position="4"/>
        <end position="164"/>
    </location>
</feature>
<dbReference type="EC" id="2.3.1.202" evidence="2"/>
<dbReference type="PANTHER" id="PTHR43415:SF3">
    <property type="entry name" value="GNAT-FAMILY ACETYLTRANSFERASE"/>
    <property type="match status" value="1"/>
</dbReference>
<dbReference type="Gene3D" id="3.40.630.30">
    <property type="match status" value="1"/>
</dbReference>
<protein>
    <submittedName>
        <fullName evidence="2">UDP-4-amino-4, 6-dideoxy-N-acetyl-beta-L-altrosamine N-acetyltransferase</fullName>
        <ecNumber evidence="2">2.3.1.202</ecNumber>
    </submittedName>
</protein>
<dbReference type="InterPro" id="IPR020036">
    <property type="entry name" value="PseH"/>
</dbReference>
<dbReference type="InterPro" id="IPR016181">
    <property type="entry name" value="Acyl_CoA_acyltransferase"/>
</dbReference>
<name>A0ABS3N4Z4_9BACI</name>
<dbReference type="InterPro" id="IPR000182">
    <property type="entry name" value="GNAT_dom"/>
</dbReference>
<sequence>MNDYKLEDLSQKELKIVLKWRNADHIRPFMTNDDIIQLEDHYRWFESVEKDPSKLVKLCFYQEKPIGLVNFSQIDSKNKTCEWGFYIGDKSSPIGSGKIMGILALDFLFKERQMRKLCAQILDFNSKSLSYHKKLGFTEEGRLVKQVLKNKQYVDVVLMGLFKEQWEQQSEFLKEEV</sequence>
<dbReference type="Pfam" id="PF13420">
    <property type="entry name" value="Acetyltransf_4"/>
    <property type="match status" value="1"/>
</dbReference>
<gene>
    <name evidence="2" type="primary">pseH</name>
    <name evidence="2" type="ORF">I7822_16970</name>
</gene>
<evidence type="ECO:0000313" key="2">
    <source>
        <dbReference type="EMBL" id="MBO1513344.1"/>
    </source>
</evidence>
<dbReference type="GO" id="GO:0016746">
    <property type="term" value="F:acyltransferase activity"/>
    <property type="evidence" value="ECO:0007669"/>
    <property type="project" value="UniProtKB-KW"/>
</dbReference>